<organism evidence="3 4">
    <name type="scientific">Paracoccus aminophilus JCM 7686</name>
    <dbReference type="NCBI Taxonomy" id="1367847"/>
    <lineage>
        <taxon>Bacteria</taxon>
        <taxon>Pseudomonadati</taxon>
        <taxon>Pseudomonadota</taxon>
        <taxon>Alphaproteobacteria</taxon>
        <taxon>Rhodobacterales</taxon>
        <taxon>Paracoccaceae</taxon>
        <taxon>Paracoccus</taxon>
    </lineage>
</organism>
<dbReference type="EC" id="4.2.1.17" evidence="3"/>
<accession>S5YUA2</accession>
<dbReference type="GO" id="GO:0004300">
    <property type="term" value="F:enoyl-CoA hydratase activity"/>
    <property type="evidence" value="ECO:0007669"/>
    <property type="project" value="UniProtKB-EC"/>
</dbReference>
<name>S5YUA2_PARAH</name>
<dbReference type="InterPro" id="IPR001753">
    <property type="entry name" value="Enoyl-CoA_hydra/iso"/>
</dbReference>
<proteinExistence type="inferred from homology"/>
<dbReference type="PANTHER" id="PTHR11941">
    <property type="entry name" value="ENOYL-COA HYDRATASE-RELATED"/>
    <property type="match status" value="1"/>
</dbReference>
<dbReference type="eggNOG" id="COG1024">
    <property type="taxonomic scope" value="Bacteria"/>
</dbReference>
<dbReference type="AlphaFoldDB" id="S5YUA2"/>
<dbReference type="GO" id="GO:0006635">
    <property type="term" value="P:fatty acid beta-oxidation"/>
    <property type="evidence" value="ECO:0007669"/>
    <property type="project" value="TreeGrafter"/>
</dbReference>
<comment type="similarity">
    <text evidence="1 2">Belongs to the enoyl-CoA hydratase/isomerase family.</text>
</comment>
<dbReference type="KEGG" id="pami:JCM7686_1720"/>
<dbReference type="Gene3D" id="3.90.226.10">
    <property type="entry name" value="2-enoyl-CoA Hydratase, Chain A, domain 1"/>
    <property type="match status" value="1"/>
</dbReference>
<dbReference type="PANTHER" id="PTHR11941:SF54">
    <property type="entry name" value="ENOYL-COA HYDRATASE, MITOCHONDRIAL"/>
    <property type="match status" value="1"/>
</dbReference>
<sequence length="279" mass="31048">MSLKSHKGDDVTQELVLWHKDPEDAFVTLTMNRPDKMNAMNQELGDAIEAAIQRAVADPEIRAVILTGAGRAFTAGFDLGGEDFEMDADGWRGDIGENMRRLKFIHDVPIPIIAAVNGYALAGGLELMMCCDMVIVAEDALLGEPEVRHVSAPPTLMLPWTVPMIHARHLMYTGDLIDGTEAVRIHLANKAVPRDQVMAEAERMARKCARMPGAAIRYAKAALNHMQQTAGLESSWSYNRETTAILHGTEEGRKWMRLLKEKSLKEFLEIREAPFKDLD</sequence>
<evidence type="ECO:0000313" key="4">
    <source>
        <dbReference type="Proteomes" id="UP000015480"/>
    </source>
</evidence>
<evidence type="ECO:0000313" key="3">
    <source>
        <dbReference type="EMBL" id="AGT08821.1"/>
    </source>
</evidence>
<dbReference type="EMBL" id="CP006650">
    <property type="protein sequence ID" value="AGT08821.1"/>
    <property type="molecule type" value="Genomic_DNA"/>
</dbReference>
<gene>
    <name evidence="3" type="ORF">JCM7686_1720</name>
</gene>
<dbReference type="HOGENOM" id="CLU_009834_7_3_5"/>
<keyword evidence="4" id="KW-1185">Reference proteome</keyword>
<dbReference type="STRING" id="1367847.JCM7686_1720"/>
<dbReference type="InterPro" id="IPR018376">
    <property type="entry name" value="Enoyl-CoA_hyd/isom_CS"/>
</dbReference>
<protein>
    <submittedName>
        <fullName evidence="3">Enoyl-CoA hydratase</fullName>
        <ecNumber evidence="3">4.2.1.17</ecNumber>
    </submittedName>
</protein>
<dbReference type="Pfam" id="PF00378">
    <property type="entry name" value="ECH_1"/>
    <property type="match status" value="1"/>
</dbReference>
<reference evidence="3 4" key="1">
    <citation type="journal article" date="2014" name="BMC Genomics">
        <title>Architecture and functions of a multipartite genome of the methylotrophic bacterium Paracoccus aminophilus JCM 7686, containing primary and secondary chromids.</title>
        <authorList>
            <person name="Dziewit L."/>
            <person name="Czarnecki J."/>
            <person name="Wibberg D."/>
            <person name="Radlinska M."/>
            <person name="Mrozek P."/>
            <person name="Szymczak M."/>
            <person name="Schluter A."/>
            <person name="Puhler A."/>
            <person name="Bartosik D."/>
        </authorList>
    </citation>
    <scope>NUCLEOTIDE SEQUENCE [LARGE SCALE GENOMIC DNA]</scope>
    <source>
        <strain evidence="3">JCM 7686</strain>
    </source>
</reference>
<dbReference type="CDD" id="cd06558">
    <property type="entry name" value="crotonase-like"/>
    <property type="match status" value="1"/>
</dbReference>
<keyword evidence="3" id="KW-0456">Lyase</keyword>
<dbReference type="Proteomes" id="UP000015480">
    <property type="component" value="Chromosome"/>
</dbReference>
<evidence type="ECO:0000256" key="2">
    <source>
        <dbReference type="RuleBase" id="RU003707"/>
    </source>
</evidence>
<dbReference type="InterPro" id="IPR029045">
    <property type="entry name" value="ClpP/crotonase-like_dom_sf"/>
</dbReference>
<dbReference type="SUPFAM" id="SSF52096">
    <property type="entry name" value="ClpP/crotonase"/>
    <property type="match status" value="1"/>
</dbReference>
<evidence type="ECO:0000256" key="1">
    <source>
        <dbReference type="ARBA" id="ARBA00005254"/>
    </source>
</evidence>
<dbReference type="PROSITE" id="PS00166">
    <property type="entry name" value="ENOYL_COA_HYDRATASE"/>
    <property type="match status" value="1"/>
</dbReference>
<dbReference type="PATRIC" id="fig|1367847.3.peg.1702"/>